<comment type="caution">
    <text evidence="2">The sequence shown here is derived from an EMBL/GenBank/DDBJ whole genome shotgun (WGS) entry which is preliminary data.</text>
</comment>
<accession>A0A4E0RM35</accession>
<sequence>NFGDDKAMPSNSADGDAILLACKMRYLTKYNFSQFNMFFRSLLEEYKRMKYIKRCISIVLLMSAVSTSWATGLSLNKSRFLPGDTLAVTLDENWSGQADVYIVVSLPADETLYFLTSSGFVADLTPYAQGQGANGSKEVFRIDLPNGLPNGKYTFYAGATQPGTLDIIGEIVQSSLSYFVPNGERLPGGEIGHRYANK</sequence>
<keyword evidence="1" id="KW-0812">Transmembrane</keyword>
<dbReference type="EMBL" id="JSZA02000392">
    <property type="protein sequence ID" value="TGO01894.1"/>
    <property type="molecule type" value="Genomic_DNA"/>
</dbReference>
<gene>
    <name evidence="2" type="ORF">PN36_34685</name>
</gene>
<feature type="transmembrane region" description="Helical" evidence="1">
    <location>
        <begin position="55"/>
        <end position="75"/>
    </location>
</feature>
<keyword evidence="3" id="KW-1185">Reference proteome</keyword>
<reference evidence="2 3" key="1">
    <citation type="journal article" date="2016" name="Front. Microbiol.">
        <title>Single-Cell (Meta-)Genomics of a Dimorphic Candidatus Thiomargarita nelsonii Reveals Genomic Plasticity.</title>
        <authorList>
            <person name="Flood B.E."/>
            <person name="Fliss P."/>
            <person name="Jones D.S."/>
            <person name="Dick G.J."/>
            <person name="Jain S."/>
            <person name="Kaster A.K."/>
            <person name="Winkel M."/>
            <person name="Mussmann M."/>
            <person name="Bailey J."/>
        </authorList>
    </citation>
    <scope>NUCLEOTIDE SEQUENCE [LARGE SCALE GENOMIC DNA]</scope>
    <source>
        <strain evidence="2">Hydrate Ridge</strain>
    </source>
</reference>
<protein>
    <submittedName>
        <fullName evidence="2">Uncharacterized protein</fullName>
    </submittedName>
</protein>
<evidence type="ECO:0000256" key="1">
    <source>
        <dbReference type="SAM" id="Phobius"/>
    </source>
</evidence>
<organism evidence="2 3">
    <name type="scientific">Candidatus Thiomargarita nelsonii</name>
    <dbReference type="NCBI Taxonomy" id="1003181"/>
    <lineage>
        <taxon>Bacteria</taxon>
        <taxon>Pseudomonadati</taxon>
        <taxon>Pseudomonadota</taxon>
        <taxon>Gammaproteobacteria</taxon>
        <taxon>Thiotrichales</taxon>
        <taxon>Thiotrichaceae</taxon>
        <taxon>Thiomargarita</taxon>
    </lineage>
</organism>
<evidence type="ECO:0000313" key="3">
    <source>
        <dbReference type="Proteomes" id="UP000030428"/>
    </source>
</evidence>
<proteinExistence type="predicted"/>
<evidence type="ECO:0000313" key="2">
    <source>
        <dbReference type="EMBL" id="TGO01894.1"/>
    </source>
</evidence>
<keyword evidence="1" id="KW-1133">Transmembrane helix</keyword>
<name>A0A4E0RM35_9GAMM</name>
<dbReference type="Proteomes" id="UP000030428">
    <property type="component" value="Unassembled WGS sequence"/>
</dbReference>
<feature type="non-terminal residue" evidence="2">
    <location>
        <position position="1"/>
    </location>
</feature>
<keyword evidence="1" id="KW-0472">Membrane</keyword>
<dbReference type="AlphaFoldDB" id="A0A4E0RM35"/>